<keyword evidence="2" id="KW-1185">Reference proteome</keyword>
<gene>
    <name evidence="1" type="ORF">P7K49_028063</name>
</gene>
<evidence type="ECO:0000313" key="1">
    <source>
        <dbReference type="EMBL" id="KAK2094325.1"/>
    </source>
</evidence>
<accession>A0ABQ9UBB9</accession>
<protein>
    <submittedName>
        <fullName evidence="1">Uncharacterized protein</fullName>
    </submittedName>
</protein>
<dbReference type="Proteomes" id="UP001266305">
    <property type="component" value="Unassembled WGS sequence"/>
</dbReference>
<reference evidence="1 2" key="1">
    <citation type="submission" date="2023-05" db="EMBL/GenBank/DDBJ databases">
        <title>B98-5 Cell Line De Novo Hybrid Assembly: An Optical Mapping Approach.</title>
        <authorList>
            <person name="Kananen K."/>
            <person name="Auerbach J.A."/>
            <person name="Kautto E."/>
            <person name="Blachly J.S."/>
        </authorList>
    </citation>
    <scope>NUCLEOTIDE SEQUENCE [LARGE SCALE GENOMIC DNA]</scope>
    <source>
        <strain evidence="1">B95-8</strain>
        <tissue evidence="1">Cell line</tissue>
    </source>
</reference>
<sequence length="89" mass="9819">MAAPAVGSNISRECPREERAFICGMGCSQMETVKALRKAAEQLLEVYALPFSSDLECVFRVVPVMHSQLSLVTGKWRFLEVQSALKGQS</sequence>
<dbReference type="EMBL" id="JASSZA010000014">
    <property type="protein sequence ID" value="KAK2094325.1"/>
    <property type="molecule type" value="Genomic_DNA"/>
</dbReference>
<proteinExistence type="predicted"/>
<name>A0ABQ9UBB9_SAGOE</name>
<organism evidence="1 2">
    <name type="scientific">Saguinus oedipus</name>
    <name type="common">Cotton-top tamarin</name>
    <name type="synonym">Oedipomidas oedipus</name>
    <dbReference type="NCBI Taxonomy" id="9490"/>
    <lineage>
        <taxon>Eukaryota</taxon>
        <taxon>Metazoa</taxon>
        <taxon>Chordata</taxon>
        <taxon>Craniata</taxon>
        <taxon>Vertebrata</taxon>
        <taxon>Euteleostomi</taxon>
        <taxon>Mammalia</taxon>
        <taxon>Eutheria</taxon>
        <taxon>Euarchontoglires</taxon>
        <taxon>Primates</taxon>
        <taxon>Haplorrhini</taxon>
        <taxon>Platyrrhini</taxon>
        <taxon>Cebidae</taxon>
        <taxon>Callitrichinae</taxon>
        <taxon>Saguinus</taxon>
    </lineage>
</organism>
<evidence type="ECO:0000313" key="2">
    <source>
        <dbReference type="Proteomes" id="UP001266305"/>
    </source>
</evidence>
<comment type="caution">
    <text evidence="1">The sequence shown here is derived from an EMBL/GenBank/DDBJ whole genome shotgun (WGS) entry which is preliminary data.</text>
</comment>